<name>A0ACC0B3C3_CATRO</name>
<accession>A0ACC0B3C3</accession>
<gene>
    <name evidence="1" type="ORF">M9H77_16993</name>
</gene>
<proteinExistence type="predicted"/>
<sequence length="137" mass="15615">MCRSCWWIFVVLFYIVFAYEFQQLKSRICNLGIVPRVDKSITIAFALKKGVNRYTSASQMLQVNGYTNLNIEKSHKSDVGCSPGKRAASKTDSPTSLSRKRVKENILDEKVEYDLQSTSTHPSLDTLDFKLKKVKSK</sequence>
<organism evidence="1 2">
    <name type="scientific">Catharanthus roseus</name>
    <name type="common">Madagascar periwinkle</name>
    <name type="synonym">Vinca rosea</name>
    <dbReference type="NCBI Taxonomy" id="4058"/>
    <lineage>
        <taxon>Eukaryota</taxon>
        <taxon>Viridiplantae</taxon>
        <taxon>Streptophyta</taxon>
        <taxon>Embryophyta</taxon>
        <taxon>Tracheophyta</taxon>
        <taxon>Spermatophyta</taxon>
        <taxon>Magnoliopsida</taxon>
        <taxon>eudicotyledons</taxon>
        <taxon>Gunneridae</taxon>
        <taxon>Pentapetalae</taxon>
        <taxon>asterids</taxon>
        <taxon>lamiids</taxon>
        <taxon>Gentianales</taxon>
        <taxon>Apocynaceae</taxon>
        <taxon>Rauvolfioideae</taxon>
        <taxon>Vinceae</taxon>
        <taxon>Catharanthinae</taxon>
        <taxon>Catharanthus</taxon>
    </lineage>
</organism>
<evidence type="ECO:0000313" key="2">
    <source>
        <dbReference type="Proteomes" id="UP001060085"/>
    </source>
</evidence>
<dbReference type="Proteomes" id="UP001060085">
    <property type="component" value="Linkage Group LG04"/>
</dbReference>
<evidence type="ECO:0000313" key="1">
    <source>
        <dbReference type="EMBL" id="KAI5667140.1"/>
    </source>
</evidence>
<comment type="caution">
    <text evidence="1">The sequence shown here is derived from an EMBL/GenBank/DDBJ whole genome shotgun (WGS) entry which is preliminary data.</text>
</comment>
<protein>
    <submittedName>
        <fullName evidence="1">Uncharacterized protein</fullName>
    </submittedName>
</protein>
<keyword evidence="2" id="KW-1185">Reference proteome</keyword>
<reference evidence="2" key="1">
    <citation type="journal article" date="2023" name="Nat. Plants">
        <title>Single-cell RNA sequencing provides a high-resolution roadmap for understanding the multicellular compartmentation of specialized metabolism.</title>
        <authorList>
            <person name="Sun S."/>
            <person name="Shen X."/>
            <person name="Li Y."/>
            <person name="Li Y."/>
            <person name="Wang S."/>
            <person name="Li R."/>
            <person name="Zhang H."/>
            <person name="Shen G."/>
            <person name="Guo B."/>
            <person name="Wei J."/>
            <person name="Xu J."/>
            <person name="St-Pierre B."/>
            <person name="Chen S."/>
            <person name="Sun C."/>
        </authorList>
    </citation>
    <scope>NUCLEOTIDE SEQUENCE [LARGE SCALE GENOMIC DNA]</scope>
</reference>
<dbReference type="EMBL" id="CM044704">
    <property type="protein sequence ID" value="KAI5667140.1"/>
    <property type="molecule type" value="Genomic_DNA"/>
</dbReference>